<organism evidence="4">
    <name type="scientific">uncultured Caudovirales phage</name>
    <dbReference type="NCBI Taxonomy" id="2100421"/>
    <lineage>
        <taxon>Viruses</taxon>
        <taxon>Duplodnaviria</taxon>
        <taxon>Heunggongvirae</taxon>
        <taxon>Uroviricota</taxon>
        <taxon>Caudoviricetes</taxon>
        <taxon>Peduoviridae</taxon>
        <taxon>Maltschvirus</taxon>
        <taxon>Maltschvirus maltsch</taxon>
    </lineage>
</organism>
<protein>
    <submittedName>
        <fullName evidence="4">Azospirillum phage Cd, Gp10</fullName>
    </submittedName>
</protein>
<name>A0A6J5S1B7_9CAUD</name>
<gene>
    <name evidence="4" type="ORF">UFOVP1324_52</name>
</gene>
<evidence type="ECO:0000256" key="1">
    <source>
        <dbReference type="SAM" id="Coils"/>
    </source>
</evidence>
<feature type="coiled-coil region" evidence="1">
    <location>
        <begin position="18"/>
        <end position="52"/>
    </location>
</feature>
<dbReference type="GO" id="GO:0003677">
    <property type="term" value="F:DNA binding"/>
    <property type="evidence" value="ECO:0007669"/>
    <property type="project" value="InterPro"/>
</dbReference>
<feature type="region of interest" description="Disordered" evidence="2">
    <location>
        <begin position="95"/>
        <end position="120"/>
    </location>
</feature>
<sequence length="120" mass="13209">MAGIGHNSRAHDAEDVLNGAAQGQLKSIIERIERLNQEKDEIGEMIKEVFAEAKGNGFDVKTIRKVLQLRKMDPAKRVELEALVDLYEHALTSVAQVSSKPKAKTPPPPADDEDDYSDIG</sequence>
<keyword evidence="1" id="KW-0175">Coiled coil</keyword>
<accession>A0A6J5S1B7</accession>
<feature type="domain" description="GapR-like DNA-binding" evidence="3">
    <location>
        <begin position="21"/>
        <end position="91"/>
    </location>
</feature>
<proteinExistence type="predicted"/>
<evidence type="ECO:0000256" key="2">
    <source>
        <dbReference type="SAM" id="MobiDB-lite"/>
    </source>
</evidence>
<evidence type="ECO:0000259" key="3">
    <source>
        <dbReference type="Pfam" id="PF10073"/>
    </source>
</evidence>
<dbReference type="Pfam" id="PF10073">
    <property type="entry name" value="GapR_DNA-bd"/>
    <property type="match status" value="1"/>
</dbReference>
<dbReference type="NCBIfam" id="NF010247">
    <property type="entry name" value="PRK13694.1"/>
    <property type="match status" value="1"/>
</dbReference>
<dbReference type="InterPro" id="IPR046367">
    <property type="entry name" value="GapR-like_DNA-bd"/>
</dbReference>
<evidence type="ECO:0000313" key="4">
    <source>
        <dbReference type="EMBL" id="CAB4198825.1"/>
    </source>
</evidence>
<dbReference type="EMBL" id="LR797273">
    <property type="protein sequence ID" value="CAB4198825.1"/>
    <property type="molecule type" value="Genomic_DNA"/>
</dbReference>
<reference evidence="4" key="1">
    <citation type="submission" date="2020-05" db="EMBL/GenBank/DDBJ databases">
        <authorList>
            <person name="Chiriac C."/>
            <person name="Salcher M."/>
            <person name="Ghai R."/>
            <person name="Kavagutti S V."/>
        </authorList>
    </citation>
    <scope>NUCLEOTIDE SEQUENCE</scope>
</reference>
<feature type="compositionally biased region" description="Acidic residues" evidence="2">
    <location>
        <begin position="110"/>
        <end position="120"/>
    </location>
</feature>